<dbReference type="InterPro" id="IPR019424">
    <property type="entry name" value="7TM_GPCR_Srsx"/>
</dbReference>
<dbReference type="Proteomes" id="UP000483820">
    <property type="component" value="Chromosome V"/>
</dbReference>
<dbReference type="PROSITE" id="PS50262">
    <property type="entry name" value="G_PROTEIN_RECEP_F1_2"/>
    <property type="match status" value="1"/>
</dbReference>
<keyword evidence="2 5" id="KW-0812">Transmembrane</keyword>
<keyword evidence="3 5" id="KW-1133">Transmembrane helix</keyword>
<feature type="domain" description="G-protein coupled receptors family 1 profile" evidence="6">
    <location>
        <begin position="1"/>
        <end position="164"/>
    </location>
</feature>
<sequence>MTGVTDIGLMYNRRDCYNQIGFYVFFQAAQGLIMLIIVADILVFVKFPTYYRGISNSKYIFITAFPILTFSIFTTVYGYTTTNEELIYSCSPPFAFSAEASVLYKYLFILLAVIIMIFYLVLIKTFYQRSQSNHQSSLKTVKRLQLTVFIFIFTWFISQILGLIIVETPVFSKWGGMILAHNVIFVCLSYSNTFYVTMWRSKEYPLHTSASKNYTRCIVITNTLTVVMFATLITIFYKKSQYENRESSKVMKRLQLSVAIFLCSWYITIFTYFICIVAGVYGEDLHFVINNMAFKNLMGNKKKLVTLAKNTSTSRVIVVHSVTMY</sequence>
<name>A0A6A5G9T6_CAERE</name>
<evidence type="ECO:0000313" key="8">
    <source>
        <dbReference type="Proteomes" id="UP000483820"/>
    </source>
</evidence>
<dbReference type="SUPFAM" id="SSF81321">
    <property type="entry name" value="Family A G protein-coupled receptor-like"/>
    <property type="match status" value="1"/>
</dbReference>
<dbReference type="GeneID" id="78776682"/>
<dbReference type="InterPro" id="IPR047130">
    <property type="entry name" value="7TM_GPCR_Srsx_nematod"/>
</dbReference>
<gene>
    <name evidence="7" type="ORF">GCK72_018451</name>
</gene>
<evidence type="ECO:0000256" key="4">
    <source>
        <dbReference type="ARBA" id="ARBA00023136"/>
    </source>
</evidence>
<dbReference type="KEGG" id="crq:GCK72_018451"/>
<dbReference type="GO" id="GO:0004930">
    <property type="term" value="F:G protein-coupled receptor activity"/>
    <property type="evidence" value="ECO:0007669"/>
    <property type="project" value="InterPro"/>
</dbReference>
<dbReference type="PANTHER" id="PTHR23360:SF17">
    <property type="entry name" value="G-PROTEIN COUPLED RECEPTORS FAMILY 1 PROFILE DOMAIN-CONTAINING PROTEIN"/>
    <property type="match status" value="1"/>
</dbReference>
<feature type="transmembrane region" description="Helical" evidence="5">
    <location>
        <begin position="178"/>
        <end position="196"/>
    </location>
</feature>
<evidence type="ECO:0000256" key="3">
    <source>
        <dbReference type="ARBA" id="ARBA00022989"/>
    </source>
</evidence>
<feature type="transmembrane region" description="Helical" evidence="5">
    <location>
        <begin position="217"/>
        <end position="237"/>
    </location>
</feature>
<organism evidence="7 8">
    <name type="scientific">Caenorhabditis remanei</name>
    <name type="common">Caenorhabditis vulgaris</name>
    <dbReference type="NCBI Taxonomy" id="31234"/>
    <lineage>
        <taxon>Eukaryota</taxon>
        <taxon>Metazoa</taxon>
        <taxon>Ecdysozoa</taxon>
        <taxon>Nematoda</taxon>
        <taxon>Chromadorea</taxon>
        <taxon>Rhabditida</taxon>
        <taxon>Rhabditina</taxon>
        <taxon>Rhabditomorpha</taxon>
        <taxon>Rhabditoidea</taxon>
        <taxon>Rhabditidae</taxon>
        <taxon>Peloderinae</taxon>
        <taxon>Caenorhabditis</taxon>
    </lineage>
</organism>
<feature type="transmembrane region" description="Helical" evidence="5">
    <location>
        <begin position="103"/>
        <end position="123"/>
    </location>
</feature>
<evidence type="ECO:0000256" key="5">
    <source>
        <dbReference type="SAM" id="Phobius"/>
    </source>
</evidence>
<dbReference type="PANTHER" id="PTHR23360">
    <property type="entry name" value="G-PROTEIN COUPLED RECEPTORS FAMILY 1 PROFILE DOMAIN-CONTAINING PROTEIN-RELATED"/>
    <property type="match status" value="1"/>
</dbReference>
<dbReference type="Pfam" id="PF10320">
    <property type="entry name" value="7TM_GPCR_Srsx"/>
    <property type="match status" value="2"/>
</dbReference>
<reference evidence="7 8" key="1">
    <citation type="submission" date="2019-12" db="EMBL/GenBank/DDBJ databases">
        <title>Chromosome-level assembly of the Caenorhabditis remanei genome.</title>
        <authorList>
            <person name="Teterina A.A."/>
            <person name="Willis J.H."/>
            <person name="Phillips P.C."/>
        </authorList>
    </citation>
    <scope>NUCLEOTIDE SEQUENCE [LARGE SCALE GENOMIC DNA]</scope>
    <source>
        <strain evidence="7 8">PX506</strain>
        <tissue evidence="7">Whole organism</tissue>
    </source>
</reference>
<comment type="subcellular location">
    <subcellularLocation>
        <location evidence="1">Membrane</location>
    </subcellularLocation>
</comment>
<dbReference type="AlphaFoldDB" id="A0A6A5G9T6"/>
<dbReference type="SMART" id="SM01381">
    <property type="entry name" value="7TM_GPCR_Srsx"/>
    <property type="match status" value="1"/>
</dbReference>
<dbReference type="InterPro" id="IPR000276">
    <property type="entry name" value="GPCR_Rhodpsn"/>
</dbReference>
<keyword evidence="4 5" id="KW-0472">Membrane</keyword>
<feature type="transmembrane region" description="Helical" evidence="5">
    <location>
        <begin position="20"/>
        <end position="47"/>
    </location>
</feature>
<dbReference type="GO" id="GO:0016020">
    <property type="term" value="C:membrane"/>
    <property type="evidence" value="ECO:0007669"/>
    <property type="project" value="UniProtKB-SubCell"/>
</dbReference>
<dbReference type="InterPro" id="IPR017452">
    <property type="entry name" value="GPCR_Rhodpsn_7TM"/>
</dbReference>
<dbReference type="RefSeq" id="XP_053581474.1">
    <property type="nucleotide sequence ID" value="XM_053732561.1"/>
</dbReference>
<accession>A0A6A5G9T6</accession>
<proteinExistence type="predicted"/>
<feature type="transmembrane region" description="Helical" evidence="5">
    <location>
        <begin position="144"/>
        <end position="166"/>
    </location>
</feature>
<evidence type="ECO:0000259" key="6">
    <source>
        <dbReference type="PROSITE" id="PS50262"/>
    </source>
</evidence>
<dbReference type="Gene3D" id="1.20.1070.10">
    <property type="entry name" value="Rhodopsin 7-helix transmembrane proteins"/>
    <property type="match status" value="1"/>
</dbReference>
<feature type="transmembrane region" description="Helical" evidence="5">
    <location>
        <begin position="257"/>
        <end position="282"/>
    </location>
</feature>
<evidence type="ECO:0000256" key="1">
    <source>
        <dbReference type="ARBA" id="ARBA00004370"/>
    </source>
</evidence>
<evidence type="ECO:0000256" key="2">
    <source>
        <dbReference type="ARBA" id="ARBA00022692"/>
    </source>
</evidence>
<dbReference type="CTD" id="78776682"/>
<dbReference type="EMBL" id="WUAV01000005">
    <property type="protein sequence ID" value="KAF1751897.1"/>
    <property type="molecule type" value="Genomic_DNA"/>
</dbReference>
<feature type="transmembrane region" description="Helical" evidence="5">
    <location>
        <begin position="59"/>
        <end position="79"/>
    </location>
</feature>
<comment type="caution">
    <text evidence="7">The sequence shown here is derived from an EMBL/GenBank/DDBJ whole genome shotgun (WGS) entry which is preliminary data.</text>
</comment>
<evidence type="ECO:0000313" key="7">
    <source>
        <dbReference type="EMBL" id="KAF1751897.1"/>
    </source>
</evidence>
<protein>
    <recommendedName>
        <fullName evidence="6">G-protein coupled receptors family 1 profile domain-containing protein</fullName>
    </recommendedName>
</protein>